<evidence type="ECO:0000313" key="4">
    <source>
        <dbReference type="Proteomes" id="UP000295507"/>
    </source>
</evidence>
<comment type="caution">
    <text evidence="3">The sequence shown here is derived from an EMBL/GenBank/DDBJ whole genome shotgun (WGS) entry which is preliminary data.</text>
</comment>
<dbReference type="InterPro" id="IPR006696">
    <property type="entry name" value="DUF423"/>
</dbReference>
<keyword evidence="1" id="KW-0472">Membrane</keyword>
<dbReference type="EMBL" id="SMBK01000020">
    <property type="protein sequence ID" value="TCU32451.1"/>
    <property type="molecule type" value="Genomic_DNA"/>
</dbReference>
<feature type="transmembrane region" description="Helical" evidence="1">
    <location>
        <begin position="101"/>
        <end position="119"/>
    </location>
</feature>
<feature type="transmembrane region" description="Helical" evidence="1">
    <location>
        <begin position="68"/>
        <end position="89"/>
    </location>
</feature>
<keyword evidence="1" id="KW-0812">Transmembrane</keyword>
<feature type="transmembrane region" description="Helical" evidence="1">
    <location>
        <begin position="36"/>
        <end position="56"/>
    </location>
</feature>
<feature type="chain" id="PRO_5020995751" evidence="2">
    <location>
        <begin position="27"/>
        <end position="125"/>
    </location>
</feature>
<keyword evidence="2" id="KW-0732">Signal</keyword>
<gene>
    <name evidence="3" type="ORF">EV129_12094</name>
</gene>
<evidence type="ECO:0000256" key="2">
    <source>
        <dbReference type="SAM" id="SignalP"/>
    </source>
</evidence>
<keyword evidence="1" id="KW-1133">Transmembrane helix</keyword>
<accession>A0A4R3RC69</accession>
<feature type="signal peptide" evidence="2">
    <location>
        <begin position="1"/>
        <end position="26"/>
    </location>
</feature>
<evidence type="ECO:0000313" key="3">
    <source>
        <dbReference type="EMBL" id="TCU32451.1"/>
    </source>
</evidence>
<proteinExistence type="predicted"/>
<sequence length="125" mass="12355">MISNTRAAPLFFVFAGLFGAAGVALAAVAAHGGGEAALAASASAMCLAHAPALLGLAIGLEKIKTARLAGFLVIAGTLLFAGDLVMVRFTGIGLFPFAAPAGGWAMMLGWLAIAAGGLMRSKPQA</sequence>
<reference evidence="3 4" key="1">
    <citation type="submission" date="2019-03" db="EMBL/GenBank/DDBJ databases">
        <title>Genomic Encyclopedia of Type Strains, Phase IV (KMG-V): Genome sequencing to study the core and pangenomes of soil and plant-associated prokaryotes.</title>
        <authorList>
            <person name="Whitman W."/>
        </authorList>
    </citation>
    <scope>NUCLEOTIDE SEQUENCE [LARGE SCALE GENOMIC DNA]</scope>
    <source>
        <strain evidence="3 4">IE4868</strain>
    </source>
</reference>
<dbReference type="RefSeq" id="WP_132553734.1">
    <property type="nucleotide sequence ID" value="NZ_SMBK01000020.1"/>
</dbReference>
<evidence type="ECO:0000256" key="1">
    <source>
        <dbReference type="SAM" id="Phobius"/>
    </source>
</evidence>
<dbReference type="AlphaFoldDB" id="A0A4R3RC69"/>
<protein>
    <submittedName>
        <fullName evidence="3">Uncharacterized membrane protein YgdD (TMEM256/DUF423 family)</fullName>
    </submittedName>
</protein>
<dbReference type="Pfam" id="PF04241">
    <property type="entry name" value="DUF423"/>
    <property type="match status" value="1"/>
</dbReference>
<organism evidence="3 4">
    <name type="scientific">Rhizobium azibense</name>
    <dbReference type="NCBI Taxonomy" id="1136135"/>
    <lineage>
        <taxon>Bacteria</taxon>
        <taxon>Pseudomonadati</taxon>
        <taxon>Pseudomonadota</taxon>
        <taxon>Alphaproteobacteria</taxon>
        <taxon>Hyphomicrobiales</taxon>
        <taxon>Rhizobiaceae</taxon>
        <taxon>Rhizobium/Agrobacterium group</taxon>
        <taxon>Rhizobium</taxon>
    </lineage>
</organism>
<dbReference type="Proteomes" id="UP000295507">
    <property type="component" value="Unassembled WGS sequence"/>
</dbReference>
<name>A0A4R3RC69_9HYPH</name>